<proteinExistence type="predicted"/>
<sequence>MRTIQEITNTIQRILNISINKSKDAINEINNIKDEDNQNNVANEEKEFENYSNTNTVNDNDNYKNNNNKYKHISNDNGEIESSKKTKQTLLERSEYISSKFKSKTHGNKPMIIQMKTEKI</sequence>
<gene>
    <name evidence="2" type="ORF">BCR32DRAFT_251758</name>
</gene>
<name>A0A1Y1VKQ6_9FUNG</name>
<accession>A0A1Y1VKQ6</accession>
<evidence type="ECO:0000256" key="1">
    <source>
        <dbReference type="SAM" id="MobiDB-lite"/>
    </source>
</evidence>
<feature type="region of interest" description="Disordered" evidence="1">
    <location>
        <begin position="48"/>
        <end position="67"/>
    </location>
</feature>
<dbReference type="Proteomes" id="UP000193944">
    <property type="component" value="Unassembled WGS sequence"/>
</dbReference>
<evidence type="ECO:0000313" key="3">
    <source>
        <dbReference type="Proteomes" id="UP000193944"/>
    </source>
</evidence>
<protein>
    <submittedName>
        <fullName evidence="2">Uncharacterized protein</fullName>
    </submittedName>
</protein>
<feature type="compositionally biased region" description="Low complexity" evidence="1">
    <location>
        <begin position="50"/>
        <end position="67"/>
    </location>
</feature>
<keyword evidence="3" id="KW-1185">Reference proteome</keyword>
<comment type="caution">
    <text evidence="2">The sequence shown here is derived from an EMBL/GenBank/DDBJ whole genome shotgun (WGS) entry which is preliminary data.</text>
</comment>
<dbReference type="AlphaFoldDB" id="A0A1Y1VKQ6"/>
<reference evidence="2 3" key="1">
    <citation type="submission" date="2016-08" db="EMBL/GenBank/DDBJ databases">
        <title>A Parts List for Fungal Cellulosomes Revealed by Comparative Genomics.</title>
        <authorList>
            <consortium name="DOE Joint Genome Institute"/>
            <person name="Haitjema C.H."/>
            <person name="Gilmore S.P."/>
            <person name="Henske J.K."/>
            <person name="Solomon K.V."/>
            <person name="De Groot R."/>
            <person name="Kuo A."/>
            <person name="Mondo S.J."/>
            <person name="Salamov A.A."/>
            <person name="Labutti K."/>
            <person name="Zhao Z."/>
            <person name="Chiniquy J."/>
            <person name="Barry K."/>
            <person name="Brewer H.M."/>
            <person name="Purvine S.O."/>
            <person name="Wright A.T."/>
            <person name="Boxma B."/>
            <person name="Van Alen T."/>
            <person name="Hackstein J.H."/>
            <person name="Baker S.E."/>
            <person name="Grigoriev I.V."/>
            <person name="O'Malley M.A."/>
        </authorList>
    </citation>
    <scope>NUCLEOTIDE SEQUENCE [LARGE SCALE GENOMIC DNA]</scope>
    <source>
        <strain evidence="2 3">S4</strain>
    </source>
</reference>
<reference evidence="2 3" key="2">
    <citation type="submission" date="2016-08" db="EMBL/GenBank/DDBJ databases">
        <title>Pervasive Adenine N6-methylation of Active Genes in Fungi.</title>
        <authorList>
            <consortium name="DOE Joint Genome Institute"/>
            <person name="Mondo S.J."/>
            <person name="Dannebaum R.O."/>
            <person name="Kuo R.C."/>
            <person name="Labutti K."/>
            <person name="Haridas S."/>
            <person name="Kuo A."/>
            <person name="Salamov A."/>
            <person name="Ahrendt S.R."/>
            <person name="Lipzen A."/>
            <person name="Sullivan W."/>
            <person name="Andreopoulos W.B."/>
            <person name="Clum A."/>
            <person name="Lindquist E."/>
            <person name="Daum C."/>
            <person name="Ramamoorthy G.K."/>
            <person name="Gryganskyi A."/>
            <person name="Culley D."/>
            <person name="Magnuson J.K."/>
            <person name="James T.Y."/>
            <person name="O'Malley M.A."/>
            <person name="Stajich J.E."/>
            <person name="Spatafora J.W."/>
            <person name="Visel A."/>
            <person name="Grigoriev I.V."/>
        </authorList>
    </citation>
    <scope>NUCLEOTIDE SEQUENCE [LARGE SCALE GENOMIC DNA]</scope>
    <source>
        <strain evidence="2 3">S4</strain>
    </source>
</reference>
<dbReference type="EMBL" id="MCFG01000702">
    <property type="protein sequence ID" value="ORX59051.1"/>
    <property type="molecule type" value="Genomic_DNA"/>
</dbReference>
<organism evidence="2 3">
    <name type="scientific">Anaeromyces robustus</name>
    <dbReference type="NCBI Taxonomy" id="1754192"/>
    <lineage>
        <taxon>Eukaryota</taxon>
        <taxon>Fungi</taxon>
        <taxon>Fungi incertae sedis</taxon>
        <taxon>Chytridiomycota</taxon>
        <taxon>Chytridiomycota incertae sedis</taxon>
        <taxon>Neocallimastigomycetes</taxon>
        <taxon>Neocallimastigales</taxon>
        <taxon>Neocallimastigaceae</taxon>
        <taxon>Anaeromyces</taxon>
    </lineage>
</organism>
<evidence type="ECO:0000313" key="2">
    <source>
        <dbReference type="EMBL" id="ORX59051.1"/>
    </source>
</evidence>